<comment type="similarity">
    <text evidence="2 8">Belongs to the CPA3 antiporters (TC 2.A.63) subunit F family.</text>
</comment>
<evidence type="ECO:0000256" key="1">
    <source>
        <dbReference type="ARBA" id="ARBA00004651"/>
    </source>
</evidence>
<proteinExistence type="inferred from homology"/>
<dbReference type="PANTHER" id="PTHR34702:SF1">
    <property type="entry name" value="NA(+)_H(+) ANTIPORTER SUBUNIT F"/>
    <property type="match status" value="1"/>
</dbReference>
<dbReference type="OrthoDB" id="9800226at2"/>
<evidence type="ECO:0000256" key="9">
    <source>
        <dbReference type="SAM" id="Phobius"/>
    </source>
</evidence>
<keyword evidence="3 8" id="KW-0813">Transport</keyword>
<dbReference type="PIRSF" id="PIRSF028784">
    <property type="entry name" value="MrpF"/>
    <property type="match status" value="1"/>
</dbReference>
<feature type="transmembrane region" description="Helical" evidence="9">
    <location>
        <begin position="6"/>
        <end position="25"/>
    </location>
</feature>
<evidence type="ECO:0000313" key="10">
    <source>
        <dbReference type="EMBL" id="OOG27629.1"/>
    </source>
</evidence>
<keyword evidence="5 9" id="KW-0812">Transmembrane</keyword>
<dbReference type="GO" id="GO:0005886">
    <property type="term" value="C:plasma membrane"/>
    <property type="evidence" value="ECO:0007669"/>
    <property type="project" value="UniProtKB-SubCell"/>
</dbReference>
<keyword evidence="8" id="KW-0050">Antiport</keyword>
<organism evidence="10 11">
    <name type="scientific">Thioalkalivibrio denitrificans</name>
    <dbReference type="NCBI Taxonomy" id="108003"/>
    <lineage>
        <taxon>Bacteria</taxon>
        <taxon>Pseudomonadati</taxon>
        <taxon>Pseudomonadota</taxon>
        <taxon>Gammaproteobacteria</taxon>
        <taxon>Chromatiales</taxon>
        <taxon>Ectothiorhodospiraceae</taxon>
        <taxon>Thioalkalivibrio</taxon>
    </lineage>
</organism>
<dbReference type="EMBL" id="MVBK01000018">
    <property type="protein sequence ID" value="OOG27629.1"/>
    <property type="molecule type" value="Genomic_DNA"/>
</dbReference>
<keyword evidence="4 8" id="KW-1003">Cell membrane</keyword>
<evidence type="ECO:0000313" key="11">
    <source>
        <dbReference type="Proteomes" id="UP000189462"/>
    </source>
</evidence>
<accession>A0A1V3NR86</accession>
<dbReference type="Proteomes" id="UP000189462">
    <property type="component" value="Unassembled WGS sequence"/>
</dbReference>
<evidence type="ECO:0000256" key="6">
    <source>
        <dbReference type="ARBA" id="ARBA00022989"/>
    </source>
</evidence>
<dbReference type="AlphaFoldDB" id="A0A1V3NR86"/>
<comment type="caution">
    <text evidence="10">The sequence shown here is derived from an EMBL/GenBank/DDBJ whole genome shotgun (WGS) entry which is preliminary data.</text>
</comment>
<keyword evidence="6 9" id="KW-1133">Transmembrane helix</keyword>
<evidence type="ECO:0000256" key="8">
    <source>
        <dbReference type="PIRNR" id="PIRNR028784"/>
    </source>
</evidence>
<dbReference type="STRING" id="108003.B1C78_02965"/>
<reference evidence="10 11" key="1">
    <citation type="submission" date="2017-02" db="EMBL/GenBank/DDBJ databases">
        <title>Genomic diversity within the haloalkaliphilic genus Thioalkalivibrio.</title>
        <authorList>
            <person name="Ahn A.-C."/>
            <person name="Meier-Kolthoff J."/>
            <person name="Overmars L."/>
            <person name="Richter M."/>
            <person name="Woyke T."/>
            <person name="Sorokin D.Y."/>
            <person name="Muyzer G."/>
        </authorList>
    </citation>
    <scope>NUCLEOTIDE SEQUENCE [LARGE SCALE GENOMIC DNA]</scope>
    <source>
        <strain evidence="10 11">ALJD</strain>
    </source>
</reference>
<dbReference type="PANTHER" id="PTHR34702">
    <property type="entry name" value="NA(+)/H(+) ANTIPORTER SUBUNIT F1"/>
    <property type="match status" value="1"/>
</dbReference>
<keyword evidence="7 8" id="KW-0472">Membrane</keyword>
<dbReference type="RefSeq" id="WP_077277647.1">
    <property type="nucleotide sequence ID" value="NZ_MVBK01000018.1"/>
</dbReference>
<feature type="transmembrane region" description="Helical" evidence="9">
    <location>
        <begin position="59"/>
        <end position="82"/>
    </location>
</feature>
<evidence type="ECO:0000256" key="3">
    <source>
        <dbReference type="ARBA" id="ARBA00022448"/>
    </source>
</evidence>
<dbReference type="Pfam" id="PF04066">
    <property type="entry name" value="MrpF_PhaF"/>
    <property type="match status" value="1"/>
</dbReference>
<dbReference type="NCBIfam" id="NF009243">
    <property type="entry name" value="PRK12599.1-2"/>
    <property type="match status" value="1"/>
</dbReference>
<comment type="subcellular location">
    <subcellularLocation>
        <location evidence="1 8">Cell membrane</location>
        <topology evidence="1 8">Multi-pass membrane protein</topology>
    </subcellularLocation>
</comment>
<sequence>MLTVAAIIAYLLLGLALLFSLIRLVRGPSLPDRVVALELIASLTVGFIAVYVITSGKTAFLDVALVLALTAFLAAIGFARYLEKGGHREDD</sequence>
<evidence type="ECO:0000256" key="5">
    <source>
        <dbReference type="ARBA" id="ARBA00022692"/>
    </source>
</evidence>
<keyword evidence="11" id="KW-1185">Reference proteome</keyword>
<gene>
    <name evidence="10" type="ORF">B1C78_02965</name>
</gene>
<protein>
    <submittedName>
        <fullName evidence="10">pH regulation protein F</fullName>
    </submittedName>
</protein>
<evidence type="ECO:0000256" key="7">
    <source>
        <dbReference type="ARBA" id="ARBA00023136"/>
    </source>
</evidence>
<evidence type="ECO:0000256" key="4">
    <source>
        <dbReference type="ARBA" id="ARBA00022475"/>
    </source>
</evidence>
<dbReference type="InterPro" id="IPR007208">
    <property type="entry name" value="MrpF/PhaF-like"/>
</dbReference>
<name>A0A1V3NR86_9GAMM</name>
<dbReference type="GO" id="GO:0015385">
    <property type="term" value="F:sodium:proton antiporter activity"/>
    <property type="evidence" value="ECO:0007669"/>
    <property type="project" value="TreeGrafter"/>
</dbReference>
<evidence type="ECO:0000256" key="2">
    <source>
        <dbReference type="ARBA" id="ARBA00009212"/>
    </source>
</evidence>
<feature type="transmembrane region" description="Helical" evidence="9">
    <location>
        <begin position="34"/>
        <end position="53"/>
    </location>
</feature>
<keyword evidence="8" id="KW-0406">Ion transport</keyword>